<protein>
    <submittedName>
        <fullName evidence="2">IS66 C-terminal element</fullName>
    </submittedName>
</protein>
<evidence type="ECO:0000259" key="1">
    <source>
        <dbReference type="Pfam" id="PF13817"/>
    </source>
</evidence>
<dbReference type="InterPro" id="IPR039552">
    <property type="entry name" value="IS66_C"/>
</dbReference>
<dbReference type="AlphaFoldDB" id="A0A1M5NJ45"/>
<dbReference type="RefSeq" id="WP_139248966.1">
    <property type="nucleotide sequence ID" value="NZ_FQVF01000040.1"/>
</dbReference>
<feature type="domain" description="Transposase IS66 C-terminal" evidence="1">
    <location>
        <begin position="3"/>
        <end position="41"/>
    </location>
</feature>
<dbReference type="Proteomes" id="UP000184517">
    <property type="component" value="Unassembled WGS sequence"/>
</dbReference>
<dbReference type="Pfam" id="PF13817">
    <property type="entry name" value="DDE_Tnp_IS66_C"/>
    <property type="match status" value="1"/>
</dbReference>
<dbReference type="OrthoDB" id="9800877at2"/>
<dbReference type="STRING" id="1122206.SAMN02745753_04666"/>
<reference evidence="3" key="1">
    <citation type="submission" date="2016-11" db="EMBL/GenBank/DDBJ databases">
        <authorList>
            <person name="Varghese N."/>
            <person name="Submissions S."/>
        </authorList>
    </citation>
    <scope>NUCLEOTIDE SEQUENCE [LARGE SCALE GENOMIC DNA]</scope>
    <source>
        <strain evidence="3">DSM 16579</strain>
    </source>
</reference>
<gene>
    <name evidence="2" type="ORF">SAMN02745753_04666</name>
</gene>
<keyword evidence="3" id="KW-1185">Reference proteome</keyword>
<evidence type="ECO:0000313" key="3">
    <source>
        <dbReference type="Proteomes" id="UP000184517"/>
    </source>
</evidence>
<organism evidence="2 3">
    <name type="scientific">Marinomonas polaris DSM 16579</name>
    <dbReference type="NCBI Taxonomy" id="1122206"/>
    <lineage>
        <taxon>Bacteria</taxon>
        <taxon>Pseudomonadati</taxon>
        <taxon>Pseudomonadota</taxon>
        <taxon>Gammaproteobacteria</taxon>
        <taxon>Oceanospirillales</taxon>
        <taxon>Oceanospirillaceae</taxon>
        <taxon>Marinomonas</taxon>
    </lineage>
</organism>
<evidence type="ECO:0000313" key="2">
    <source>
        <dbReference type="EMBL" id="SHG89249.1"/>
    </source>
</evidence>
<accession>A0A1M5NJ45</accession>
<proteinExistence type="predicted"/>
<name>A0A1M5NJ45_9GAMM</name>
<dbReference type="EMBL" id="FQVF01000040">
    <property type="protein sequence ID" value="SHG89249.1"/>
    <property type="molecule type" value="Genomic_DNA"/>
</dbReference>
<sequence length="46" mass="5464">LYSIIETAKANGLIPYDYLVRLFEELPRRKENDDVDDLLPWNIKLT</sequence>
<feature type="non-terminal residue" evidence="2">
    <location>
        <position position="1"/>
    </location>
</feature>